<keyword evidence="1" id="KW-0472">Membrane</keyword>
<evidence type="ECO:0000256" key="1">
    <source>
        <dbReference type="SAM" id="Phobius"/>
    </source>
</evidence>
<accession>A0A8S5QKN5</accession>
<name>A0A8S5QKN5_9CAUD</name>
<protein>
    <submittedName>
        <fullName evidence="2">RuvB C-terminal winged helix domain</fullName>
    </submittedName>
</protein>
<proteinExistence type="predicted"/>
<evidence type="ECO:0000313" key="2">
    <source>
        <dbReference type="EMBL" id="DAE19846.1"/>
    </source>
</evidence>
<sequence length="121" mass="14009">MIDNRAYKLLKRIYKKGRLPLLEISQITGVDEAKQPSSITSALKREKFISIWDTDKVIDELGDREWGGYAITLEGRAYVEKRRRETRNFWVPYSITTLVALLSLVTSIAEHWGTIMSWFAS</sequence>
<dbReference type="EMBL" id="BK015688">
    <property type="protein sequence ID" value="DAE19846.1"/>
    <property type="molecule type" value="Genomic_DNA"/>
</dbReference>
<reference evidence="2" key="1">
    <citation type="journal article" date="2021" name="Proc. Natl. Acad. Sci. U.S.A.">
        <title>A Catalog of Tens of Thousands of Viruses from Human Metagenomes Reveals Hidden Associations with Chronic Diseases.</title>
        <authorList>
            <person name="Tisza M.J."/>
            <person name="Buck C.B."/>
        </authorList>
    </citation>
    <scope>NUCLEOTIDE SEQUENCE</scope>
    <source>
        <strain evidence="2">CtVCm11</strain>
    </source>
</reference>
<feature type="transmembrane region" description="Helical" evidence="1">
    <location>
        <begin position="90"/>
        <end position="109"/>
    </location>
</feature>
<keyword evidence="1" id="KW-1133">Transmembrane helix</keyword>
<keyword evidence="1" id="KW-0812">Transmembrane</keyword>
<organism evidence="2">
    <name type="scientific">Siphoviridae sp. ctVCm11</name>
    <dbReference type="NCBI Taxonomy" id="2826358"/>
    <lineage>
        <taxon>Viruses</taxon>
        <taxon>Duplodnaviria</taxon>
        <taxon>Heunggongvirae</taxon>
        <taxon>Uroviricota</taxon>
        <taxon>Caudoviricetes</taxon>
    </lineage>
</organism>